<evidence type="ECO:0000256" key="1">
    <source>
        <dbReference type="ARBA" id="ARBA00022630"/>
    </source>
</evidence>
<keyword evidence="1 6" id="KW-0285">Flavoprotein</keyword>
<feature type="binding site" evidence="6">
    <location>
        <position position="10"/>
    </location>
    <ligand>
        <name>FMN</name>
        <dbReference type="ChEBI" id="CHEBI:58210"/>
    </ligand>
</feature>
<dbReference type="EMBL" id="RBKT01000001">
    <property type="protein sequence ID" value="RKR91927.1"/>
    <property type="molecule type" value="Genomic_DNA"/>
</dbReference>
<accession>A0A495JSF7</accession>
<organism evidence="8 9">
    <name type="scientific">Micromonospora pisi</name>
    <dbReference type="NCBI Taxonomy" id="589240"/>
    <lineage>
        <taxon>Bacteria</taxon>
        <taxon>Bacillati</taxon>
        <taxon>Actinomycetota</taxon>
        <taxon>Actinomycetes</taxon>
        <taxon>Micromonosporales</taxon>
        <taxon>Micromonosporaceae</taxon>
        <taxon>Micromonospora</taxon>
    </lineage>
</organism>
<comment type="similarity">
    <text evidence="6">Belongs to the azoreductase type 1 family.</text>
</comment>
<keyword evidence="2 6" id="KW-0288">FMN</keyword>
<evidence type="ECO:0000256" key="4">
    <source>
        <dbReference type="ARBA" id="ARBA00023027"/>
    </source>
</evidence>
<comment type="catalytic activity">
    <reaction evidence="6">
        <text>2 a quinone + NADH + H(+) = 2 a 1,4-benzosemiquinone + NAD(+)</text>
        <dbReference type="Rhea" id="RHEA:65952"/>
        <dbReference type="ChEBI" id="CHEBI:15378"/>
        <dbReference type="ChEBI" id="CHEBI:57540"/>
        <dbReference type="ChEBI" id="CHEBI:57945"/>
        <dbReference type="ChEBI" id="CHEBI:132124"/>
        <dbReference type="ChEBI" id="CHEBI:134225"/>
    </reaction>
</comment>
<evidence type="ECO:0000256" key="3">
    <source>
        <dbReference type="ARBA" id="ARBA00023002"/>
    </source>
</evidence>
<dbReference type="Pfam" id="PF02525">
    <property type="entry name" value="Flavodoxin_2"/>
    <property type="match status" value="1"/>
</dbReference>
<protein>
    <recommendedName>
        <fullName evidence="6">FMN dependent NADH:quinone oxidoreductase</fullName>
        <ecNumber evidence="6">1.6.5.-</ecNumber>
    </recommendedName>
    <alternativeName>
        <fullName evidence="6">Azo-dye reductase</fullName>
    </alternativeName>
    <alternativeName>
        <fullName evidence="6">FMN-dependent NADH-azo compound oxidoreductase</fullName>
    </alternativeName>
    <alternativeName>
        <fullName evidence="6">FMN-dependent NADH-azoreductase</fullName>
        <ecNumber evidence="6">1.7.1.17</ecNumber>
    </alternativeName>
</protein>
<name>A0A495JSF7_9ACTN</name>
<evidence type="ECO:0000256" key="6">
    <source>
        <dbReference type="HAMAP-Rule" id="MF_01216"/>
    </source>
</evidence>
<comment type="function">
    <text evidence="6">Also exhibits azoreductase activity. Catalyzes the reductive cleavage of the azo bond in aromatic azo compounds to the corresponding amines.</text>
</comment>
<dbReference type="InterPro" id="IPR003680">
    <property type="entry name" value="Flavodoxin_fold"/>
</dbReference>
<proteinExistence type="inferred from homology"/>
<evidence type="ECO:0000256" key="5">
    <source>
        <dbReference type="ARBA" id="ARBA00048542"/>
    </source>
</evidence>
<dbReference type="GO" id="GO:0016652">
    <property type="term" value="F:oxidoreductase activity, acting on NAD(P)H as acceptor"/>
    <property type="evidence" value="ECO:0007669"/>
    <property type="project" value="UniProtKB-UniRule"/>
</dbReference>
<dbReference type="InterPro" id="IPR029039">
    <property type="entry name" value="Flavoprotein-like_sf"/>
</dbReference>
<evidence type="ECO:0000313" key="9">
    <source>
        <dbReference type="Proteomes" id="UP000277671"/>
    </source>
</evidence>
<dbReference type="InterPro" id="IPR023048">
    <property type="entry name" value="NADH:quinone_OxRdtase_FMN_depd"/>
</dbReference>
<dbReference type="Gene3D" id="3.40.50.360">
    <property type="match status" value="1"/>
</dbReference>
<dbReference type="SUPFAM" id="SSF52218">
    <property type="entry name" value="Flavoproteins"/>
    <property type="match status" value="1"/>
</dbReference>
<dbReference type="PANTHER" id="PTHR43741:SF4">
    <property type="entry name" value="FMN-DEPENDENT NADH:QUINONE OXIDOREDUCTASE"/>
    <property type="match status" value="1"/>
</dbReference>
<comment type="caution">
    <text evidence="6">Lacks conserved residue(s) required for the propagation of feature annotation.</text>
</comment>
<comment type="function">
    <text evidence="6">Quinone reductase that provides resistance to thiol-specific stress caused by electrophilic quinones.</text>
</comment>
<comment type="cofactor">
    <cofactor evidence="6">
        <name>FMN</name>
        <dbReference type="ChEBI" id="CHEBI:58210"/>
    </cofactor>
    <text evidence="6">Binds 1 FMN per subunit.</text>
</comment>
<keyword evidence="3 6" id="KW-0560">Oxidoreductase</keyword>
<feature type="binding site" evidence="6">
    <location>
        <begin position="16"/>
        <end position="18"/>
    </location>
    <ligand>
        <name>FMN</name>
        <dbReference type="ChEBI" id="CHEBI:58210"/>
    </ligand>
</feature>
<dbReference type="GO" id="GO:0016655">
    <property type="term" value="F:oxidoreductase activity, acting on NAD(P)H, quinone or similar compound as acceptor"/>
    <property type="evidence" value="ECO:0007669"/>
    <property type="project" value="InterPro"/>
</dbReference>
<dbReference type="GO" id="GO:0010181">
    <property type="term" value="F:FMN binding"/>
    <property type="evidence" value="ECO:0007669"/>
    <property type="project" value="UniProtKB-UniRule"/>
</dbReference>
<dbReference type="GO" id="GO:0009055">
    <property type="term" value="F:electron transfer activity"/>
    <property type="evidence" value="ECO:0007669"/>
    <property type="project" value="UniProtKB-UniRule"/>
</dbReference>
<feature type="domain" description="Flavodoxin-like fold" evidence="7">
    <location>
        <begin position="3"/>
        <end position="182"/>
    </location>
</feature>
<evidence type="ECO:0000256" key="2">
    <source>
        <dbReference type="ARBA" id="ARBA00022643"/>
    </source>
</evidence>
<evidence type="ECO:0000313" key="8">
    <source>
        <dbReference type="EMBL" id="RKR91927.1"/>
    </source>
</evidence>
<dbReference type="RefSeq" id="WP_121160015.1">
    <property type="nucleotide sequence ID" value="NZ_RBKT01000001.1"/>
</dbReference>
<dbReference type="PANTHER" id="PTHR43741">
    <property type="entry name" value="FMN-DEPENDENT NADH-AZOREDUCTASE 1"/>
    <property type="match status" value="1"/>
</dbReference>
<comment type="subunit">
    <text evidence="6">Homodimer.</text>
</comment>
<keyword evidence="4 6" id="KW-0520">NAD</keyword>
<comment type="catalytic activity">
    <reaction evidence="5">
        <text>N,N-dimethyl-1,4-phenylenediamine + anthranilate + 2 NAD(+) = 2-(4-dimethylaminophenyl)diazenylbenzoate + 2 NADH + 2 H(+)</text>
        <dbReference type="Rhea" id="RHEA:55872"/>
        <dbReference type="ChEBI" id="CHEBI:15378"/>
        <dbReference type="ChEBI" id="CHEBI:15783"/>
        <dbReference type="ChEBI" id="CHEBI:16567"/>
        <dbReference type="ChEBI" id="CHEBI:57540"/>
        <dbReference type="ChEBI" id="CHEBI:57945"/>
        <dbReference type="ChEBI" id="CHEBI:71579"/>
        <dbReference type="EC" id="1.7.1.17"/>
    </reaction>
    <physiologicalReaction direction="right-to-left" evidence="5">
        <dbReference type="Rhea" id="RHEA:55874"/>
    </physiologicalReaction>
</comment>
<sequence>MANLLHIDCSIRQDGSVSREVSAIFAERWRAANPGGGYTHRDLGKSPVPHLDEESLMATFLPPESWSETQRAGWAITEPLLAELRAADTVLLAVPMYNYSIPSSLKAWMDRVTVKEHMVNEATGEGTLLVGKRAVVVTARGGSYGPGTPRQDFDFQEPYLRALLSQIGLDKDLTFVHSEMTLAHSVPALEQFKELADTSREQAVRTVRELAAR</sequence>
<dbReference type="Proteomes" id="UP000277671">
    <property type="component" value="Unassembled WGS sequence"/>
</dbReference>
<dbReference type="EC" id="1.7.1.17" evidence="6"/>
<reference evidence="8 9" key="1">
    <citation type="submission" date="2018-10" db="EMBL/GenBank/DDBJ databases">
        <title>Sequencing the genomes of 1000 actinobacteria strains.</title>
        <authorList>
            <person name="Klenk H.-P."/>
        </authorList>
    </citation>
    <scope>NUCLEOTIDE SEQUENCE [LARGE SCALE GENOMIC DNA]</scope>
    <source>
        <strain evidence="8 9">DSM 45175</strain>
    </source>
</reference>
<evidence type="ECO:0000259" key="7">
    <source>
        <dbReference type="Pfam" id="PF02525"/>
    </source>
</evidence>
<dbReference type="OrthoDB" id="9805013at2"/>
<gene>
    <name evidence="6" type="primary">azoR</name>
    <name evidence="8" type="ORF">BDK92_6358</name>
</gene>
<dbReference type="AlphaFoldDB" id="A0A495JSF7"/>
<keyword evidence="9" id="KW-1185">Reference proteome</keyword>
<dbReference type="InterPro" id="IPR050104">
    <property type="entry name" value="FMN-dep_NADH:Q_OxRdtase_AzoR1"/>
</dbReference>
<comment type="caution">
    <text evidence="8">The sequence shown here is derived from an EMBL/GenBank/DDBJ whole genome shotgun (WGS) entry which is preliminary data.</text>
</comment>
<dbReference type="HAMAP" id="MF_01216">
    <property type="entry name" value="Azoreductase_type1"/>
    <property type="match status" value="1"/>
</dbReference>
<dbReference type="EC" id="1.6.5.-" evidence="6"/>